<dbReference type="GO" id="GO:0016747">
    <property type="term" value="F:acyltransferase activity, transferring groups other than amino-acyl groups"/>
    <property type="evidence" value="ECO:0007669"/>
    <property type="project" value="InterPro"/>
</dbReference>
<reference evidence="2" key="1">
    <citation type="submission" date="2023-05" db="EMBL/GenBank/DDBJ databases">
        <title>Comparative genomics of Bacillaceae isolates and their secondary metabolite potential.</title>
        <authorList>
            <person name="Song L."/>
            <person name="Nielsen L.J."/>
            <person name="Mohite O."/>
            <person name="Xu X."/>
            <person name="Weber T."/>
            <person name="Kovacs A.T."/>
        </authorList>
    </citation>
    <scope>NUCLEOTIDE SEQUENCE</scope>
    <source>
        <strain evidence="2">XLM17</strain>
    </source>
</reference>
<dbReference type="RefSeq" id="WP_066083208.1">
    <property type="nucleotide sequence ID" value="NZ_CP126114.1"/>
</dbReference>
<evidence type="ECO:0000259" key="1">
    <source>
        <dbReference type="PROSITE" id="PS51186"/>
    </source>
</evidence>
<evidence type="ECO:0000313" key="2">
    <source>
        <dbReference type="EMBL" id="WHY87211.1"/>
    </source>
</evidence>
<feature type="domain" description="N-acetyltransferase" evidence="1">
    <location>
        <begin position="133"/>
        <end position="275"/>
    </location>
</feature>
<dbReference type="Pfam" id="PF00583">
    <property type="entry name" value="Acetyltransf_1"/>
    <property type="match status" value="1"/>
</dbReference>
<proteinExistence type="predicted"/>
<organism evidence="2 3">
    <name type="scientific">Neobacillus novalis</name>
    <dbReference type="NCBI Taxonomy" id="220687"/>
    <lineage>
        <taxon>Bacteria</taxon>
        <taxon>Bacillati</taxon>
        <taxon>Bacillota</taxon>
        <taxon>Bacilli</taxon>
        <taxon>Bacillales</taxon>
        <taxon>Bacillaceae</taxon>
        <taxon>Neobacillus</taxon>
    </lineage>
</organism>
<dbReference type="Gene3D" id="3.40.630.30">
    <property type="match status" value="1"/>
</dbReference>
<keyword evidence="3" id="KW-1185">Reference proteome</keyword>
<dbReference type="PROSITE" id="PS51186">
    <property type="entry name" value="GNAT"/>
    <property type="match status" value="1"/>
</dbReference>
<gene>
    <name evidence="2" type="ORF">QNH39_04955</name>
</gene>
<dbReference type="CDD" id="cd04301">
    <property type="entry name" value="NAT_SF"/>
    <property type="match status" value="1"/>
</dbReference>
<dbReference type="InterPro" id="IPR000182">
    <property type="entry name" value="GNAT_dom"/>
</dbReference>
<evidence type="ECO:0000313" key="3">
    <source>
        <dbReference type="Proteomes" id="UP001178288"/>
    </source>
</evidence>
<dbReference type="Proteomes" id="UP001178288">
    <property type="component" value="Chromosome"/>
</dbReference>
<dbReference type="KEGG" id="nnv:QNH39_04955"/>
<dbReference type="EC" id="2.3.1.-" evidence="2"/>
<sequence length="275" mass="30496">MFSILVSNDEAIAQGSVFESDEVQFNLFHRITEGSNILSCKTQDGKMIFAQTPGHSGWLWISKGVTAEERDNLTQELVNHLNGAPLPGVTGEPETAKMFADIFSKKNHLQYETEMVMEAYYCPKVIKPANVPGKIQAAKLQDADTVAEYLAGFLRDAFGTAVEPNTQAAKAETMLQTGNLYLWIVDGQPVSMANISHRSPRHARINSVFTPMSHRKKGYASALVAELCRIIESEKLVPMLYADFKNPDSNKVYQNIGFLESGKIAEFKFTGSPKR</sequence>
<protein>
    <submittedName>
        <fullName evidence="2">GNAT family N-acetyltransferase</fullName>
        <ecNumber evidence="2">2.3.1.-</ecNumber>
    </submittedName>
</protein>
<dbReference type="EMBL" id="CP126114">
    <property type="protein sequence ID" value="WHY87211.1"/>
    <property type="molecule type" value="Genomic_DNA"/>
</dbReference>
<accession>A0AA95MNX2</accession>
<keyword evidence="2" id="KW-0012">Acyltransferase</keyword>
<name>A0AA95MNX2_9BACI</name>
<dbReference type="SUPFAM" id="SSF55729">
    <property type="entry name" value="Acyl-CoA N-acyltransferases (Nat)"/>
    <property type="match status" value="1"/>
</dbReference>
<dbReference type="InterPro" id="IPR016181">
    <property type="entry name" value="Acyl_CoA_acyltransferase"/>
</dbReference>
<keyword evidence="2" id="KW-0808">Transferase</keyword>
<dbReference type="AlphaFoldDB" id="A0AA95MNX2"/>